<evidence type="ECO:0000256" key="2">
    <source>
        <dbReference type="ARBA" id="ARBA00012616"/>
    </source>
</evidence>
<dbReference type="NCBIfam" id="NF010093">
    <property type="entry name" value="PRK13579.1"/>
    <property type="match status" value="1"/>
</dbReference>
<keyword evidence="3" id="KW-0032">Aminotransferase</keyword>
<name>A0ABV3L2C4_9RHOB</name>
<evidence type="ECO:0000313" key="10">
    <source>
        <dbReference type="Proteomes" id="UP001553161"/>
    </source>
</evidence>
<comment type="caution">
    <text evidence="9">The sequence shown here is derived from an EMBL/GenBank/DDBJ whole genome shotgun (WGS) entry which is preliminary data.</text>
</comment>
<dbReference type="PIRSF" id="PIRSF006487">
    <property type="entry name" value="GcvT"/>
    <property type="match status" value="1"/>
</dbReference>
<dbReference type="Proteomes" id="UP001553161">
    <property type="component" value="Unassembled WGS sequence"/>
</dbReference>
<dbReference type="NCBIfam" id="TIGR00528">
    <property type="entry name" value="gcvT"/>
    <property type="match status" value="1"/>
</dbReference>
<dbReference type="EMBL" id="JBFBVU010000002">
    <property type="protein sequence ID" value="MEV8465695.1"/>
    <property type="molecule type" value="Genomic_DNA"/>
</dbReference>
<evidence type="ECO:0000256" key="1">
    <source>
        <dbReference type="ARBA" id="ARBA00008609"/>
    </source>
</evidence>
<dbReference type="RefSeq" id="WP_366191326.1">
    <property type="nucleotide sequence ID" value="NZ_JBFBVU010000002.1"/>
</dbReference>
<evidence type="ECO:0000256" key="5">
    <source>
        <dbReference type="ARBA" id="ARBA00031395"/>
    </source>
</evidence>
<sequence>MGDLKQTPLHALHLSLGAKMTAFAGYDMPVQYKPGVLKEHLQCRAEAGLFDVSHMGQILLTPKSGELTDAALALETLVPAAIAGLAEGRQRYGLFTNDDGGILDDLMIANRGDHLFLVVNAACKDADLAHLQAHLSATCEITPIADRALIALQGPAAEAALAALVPAVRDMRFMDVAVTASAFGDLWISRSGYTGEDGFEISVAADRAEAVARALLDNDAVAPIGLGARDSLRLEAGLCLYGADLDTTTSPVEADLTWAIQKVRRTGGDREGGFPGAARILMELDKGPARKRVGLRPEGRAPMRAGTPLFAGAEGGDPIGQVTSGAYGPTIEAPMSMGYVTAAHADTGNTIYGEVRGKRLPAKVVEMPFRPATYKR</sequence>
<dbReference type="InterPro" id="IPR027266">
    <property type="entry name" value="TrmE/GcvT-like"/>
</dbReference>
<evidence type="ECO:0000256" key="3">
    <source>
        <dbReference type="ARBA" id="ARBA00022576"/>
    </source>
</evidence>
<evidence type="ECO:0000256" key="4">
    <source>
        <dbReference type="ARBA" id="ARBA00022679"/>
    </source>
</evidence>
<feature type="domain" description="Aminomethyltransferase C-terminal" evidence="8">
    <location>
        <begin position="290"/>
        <end position="369"/>
    </location>
</feature>
<protein>
    <recommendedName>
        <fullName evidence="2">aminomethyltransferase</fullName>
        <ecNumber evidence="2">2.1.2.10</ecNumber>
    </recommendedName>
    <alternativeName>
        <fullName evidence="5">Glycine cleavage system T protein</fullName>
    </alternativeName>
</protein>
<reference evidence="9 10" key="1">
    <citation type="submission" date="2024-07" db="EMBL/GenBank/DDBJ databases">
        <authorList>
            <person name="Kang M."/>
        </authorList>
    </citation>
    <scope>NUCLEOTIDE SEQUENCE [LARGE SCALE GENOMIC DNA]</scope>
    <source>
        <strain evidence="9 10">DFM31</strain>
    </source>
</reference>
<dbReference type="NCBIfam" id="NF001567">
    <property type="entry name" value="PRK00389.1"/>
    <property type="match status" value="1"/>
</dbReference>
<evidence type="ECO:0000259" key="7">
    <source>
        <dbReference type="Pfam" id="PF01571"/>
    </source>
</evidence>
<evidence type="ECO:0000259" key="8">
    <source>
        <dbReference type="Pfam" id="PF08669"/>
    </source>
</evidence>
<dbReference type="SUPFAM" id="SSF103025">
    <property type="entry name" value="Folate-binding domain"/>
    <property type="match status" value="1"/>
</dbReference>
<dbReference type="Gene3D" id="3.30.1360.120">
    <property type="entry name" value="Probable tRNA modification gtpase trme, domain 1"/>
    <property type="match status" value="1"/>
</dbReference>
<dbReference type="Pfam" id="PF08669">
    <property type="entry name" value="GCV_T_C"/>
    <property type="match status" value="1"/>
</dbReference>
<evidence type="ECO:0000256" key="6">
    <source>
        <dbReference type="ARBA" id="ARBA00047665"/>
    </source>
</evidence>
<dbReference type="InterPro" id="IPR028896">
    <property type="entry name" value="GcvT/YgfZ/DmdA"/>
</dbReference>
<dbReference type="Gene3D" id="2.40.30.110">
    <property type="entry name" value="Aminomethyltransferase beta-barrel domains"/>
    <property type="match status" value="1"/>
</dbReference>
<dbReference type="Gene3D" id="4.10.1250.10">
    <property type="entry name" value="Aminomethyltransferase fragment"/>
    <property type="match status" value="1"/>
</dbReference>
<dbReference type="PANTHER" id="PTHR43757:SF2">
    <property type="entry name" value="AMINOMETHYLTRANSFERASE, MITOCHONDRIAL"/>
    <property type="match status" value="1"/>
</dbReference>
<comment type="catalytic activity">
    <reaction evidence="6">
        <text>N(6)-[(R)-S(8)-aminomethyldihydrolipoyl]-L-lysyl-[protein] + (6S)-5,6,7,8-tetrahydrofolate = N(6)-[(R)-dihydrolipoyl]-L-lysyl-[protein] + (6R)-5,10-methylene-5,6,7,8-tetrahydrofolate + NH4(+)</text>
        <dbReference type="Rhea" id="RHEA:16945"/>
        <dbReference type="Rhea" id="RHEA-COMP:10475"/>
        <dbReference type="Rhea" id="RHEA-COMP:10492"/>
        <dbReference type="ChEBI" id="CHEBI:15636"/>
        <dbReference type="ChEBI" id="CHEBI:28938"/>
        <dbReference type="ChEBI" id="CHEBI:57453"/>
        <dbReference type="ChEBI" id="CHEBI:83100"/>
        <dbReference type="ChEBI" id="CHEBI:83143"/>
        <dbReference type="EC" id="2.1.2.10"/>
    </reaction>
</comment>
<dbReference type="Gene3D" id="3.30.70.1400">
    <property type="entry name" value="Aminomethyltransferase beta-barrel domains"/>
    <property type="match status" value="1"/>
</dbReference>
<dbReference type="InterPro" id="IPR013977">
    <property type="entry name" value="GcvT_C"/>
</dbReference>
<dbReference type="InterPro" id="IPR006222">
    <property type="entry name" value="GCVT_N"/>
</dbReference>
<keyword evidence="4 9" id="KW-0808">Transferase</keyword>
<dbReference type="InterPro" id="IPR006223">
    <property type="entry name" value="GcvT"/>
</dbReference>
<comment type="similarity">
    <text evidence="1">Belongs to the GcvT family.</text>
</comment>
<keyword evidence="10" id="KW-1185">Reference proteome</keyword>
<dbReference type="InterPro" id="IPR029043">
    <property type="entry name" value="GcvT/YgfZ_C"/>
</dbReference>
<evidence type="ECO:0000313" key="9">
    <source>
        <dbReference type="EMBL" id="MEV8465695.1"/>
    </source>
</evidence>
<dbReference type="SUPFAM" id="SSF101790">
    <property type="entry name" value="Aminomethyltransferase beta-barrel domain"/>
    <property type="match status" value="1"/>
</dbReference>
<gene>
    <name evidence="9" type="primary">gcvT</name>
    <name evidence="9" type="ORF">AB0T83_02730</name>
</gene>
<proteinExistence type="inferred from homology"/>
<dbReference type="GO" id="GO:0004047">
    <property type="term" value="F:aminomethyltransferase activity"/>
    <property type="evidence" value="ECO:0007669"/>
    <property type="project" value="UniProtKB-EC"/>
</dbReference>
<feature type="domain" description="GCVT N-terminal" evidence="7">
    <location>
        <begin position="9"/>
        <end position="262"/>
    </location>
</feature>
<dbReference type="EC" id="2.1.2.10" evidence="2"/>
<accession>A0ABV3L2C4</accession>
<dbReference type="PANTHER" id="PTHR43757">
    <property type="entry name" value="AMINOMETHYLTRANSFERASE"/>
    <property type="match status" value="1"/>
</dbReference>
<dbReference type="Pfam" id="PF01571">
    <property type="entry name" value="GCV_T"/>
    <property type="match status" value="1"/>
</dbReference>
<organism evidence="9 10">
    <name type="scientific">Meridianimarinicoccus marinus</name>
    <dbReference type="NCBI Taxonomy" id="3231483"/>
    <lineage>
        <taxon>Bacteria</taxon>
        <taxon>Pseudomonadati</taxon>
        <taxon>Pseudomonadota</taxon>
        <taxon>Alphaproteobacteria</taxon>
        <taxon>Rhodobacterales</taxon>
        <taxon>Paracoccaceae</taxon>
        <taxon>Meridianimarinicoccus</taxon>
    </lineage>
</organism>